<keyword evidence="3" id="KW-1185">Reference proteome</keyword>
<dbReference type="KEGG" id="prag:EKN56_14715"/>
<dbReference type="Pfam" id="PF01261">
    <property type="entry name" value="AP_endonuc_2"/>
    <property type="match status" value="1"/>
</dbReference>
<dbReference type="SUPFAM" id="SSF51658">
    <property type="entry name" value="Xylose isomerase-like"/>
    <property type="match status" value="1"/>
</dbReference>
<dbReference type="Gene3D" id="3.20.20.150">
    <property type="entry name" value="Divalent-metal-dependent TIM barrel enzymes"/>
    <property type="match status" value="1"/>
</dbReference>
<evidence type="ECO:0000313" key="2">
    <source>
        <dbReference type="EMBL" id="QBH97543.1"/>
    </source>
</evidence>
<dbReference type="InterPro" id="IPR013022">
    <property type="entry name" value="Xyl_isomerase-like_TIM-brl"/>
</dbReference>
<name>A0A411WMT3_9GAMM</name>
<organism evidence="2 3">
    <name type="scientific">Limnobaculum zhutongyuii</name>
    <dbReference type="NCBI Taxonomy" id="2498113"/>
    <lineage>
        <taxon>Bacteria</taxon>
        <taxon>Pseudomonadati</taxon>
        <taxon>Pseudomonadota</taxon>
        <taxon>Gammaproteobacteria</taxon>
        <taxon>Enterobacterales</taxon>
        <taxon>Budviciaceae</taxon>
        <taxon>Limnobaculum</taxon>
    </lineage>
</organism>
<keyword evidence="2" id="KW-0413">Isomerase</keyword>
<dbReference type="InterPro" id="IPR036237">
    <property type="entry name" value="Xyl_isomerase-like_sf"/>
</dbReference>
<dbReference type="Proteomes" id="UP000293154">
    <property type="component" value="Chromosome"/>
</dbReference>
<dbReference type="PANTHER" id="PTHR12110">
    <property type="entry name" value="HYDROXYPYRUVATE ISOMERASE"/>
    <property type="match status" value="1"/>
</dbReference>
<dbReference type="RefSeq" id="WP_130592475.1">
    <property type="nucleotide sequence ID" value="NZ_CP034752.1"/>
</dbReference>
<dbReference type="EMBL" id="CP034752">
    <property type="protein sequence ID" value="QBH97543.1"/>
    <property type="molecule type" value="Genomic_DNA"/>
</dbReference>
<gene>
    <name evidence="2" type="ORF">EKN56_14715</name>
</gene>
<evidence type="ECO:0000313" key="3">
    <source>
        <dbReference type="Proteomes" id="UP000293154"/>
    </source>
</evidence>
<dbReference type="GO" id="GO:0016853">
    <property type="term" value="F:isomerase activity"/>
    <property type="evidence" value="ECO:0007669"/>
    <property type="project" value="UniProtKB-KW"/>
</dbReference>
<sequence>MTSQLTQMAVNTAMFDGHDLDSAFSTIQQAGYRYLELAYNEGYVGNLNASLFSTSSISHIKELLQKYDLSTIALGCTMNLAGANMLEKFRLRIRFAHALGIRCLNACTTEQKERQKMIDNLKILAPEAADYGCVICLENGGDYNYDAFTSAEDGIRLLDELDHPAIALNIDPGNMLSLCPELDPVEQVLAMLPYSQHFHIKDVEMRGDQFWFPAIGDGVIDYKTILPALAKRAIPCSLEIPLRMHRLADSTPLRSDQLAPLEKSLDILVRSRLAIEKMLNG</sequence>
<proteinExistence type="predicted"/>
<protein>
    <submittedName>
        <fullName evidence="2">Sugar phosphate isomerase/epimerase</fullName>
    </submittedName>
</protein>
<dbReference type="AlphaFoldDB" id="A0A411WMT3"/>
<feature type="domain" description="Xylose isomerase-like TIM barrel" evidence="1">
    <location>
        <begin position="27"/>
        <end position="242"/>
    </location>
</feature>
<evidence type="ECO:0000259" key="1">
    <source>
        <dbReference type="Pfam" id="PF01261"/>
    </source>
</evidence>
<dbReference type="PANTHER" id="PTHR12110:SF41">
    <property type="entry name" value="INOSOSE DEHYDRATASE"/>
    <property type="match status" value="1"/>
</dbReference>
<dbReference type="OrthoDB" id="7914296at2"/>
<dbReference type="InterPro" id="IPR050312">
    <property type="entry name" value="IolE/XylAMocC-like"/>
</dbReference>
<accession>A0A411WMT3</accession>
<reference evidence="2 3" key="1">
    <citation type="submission" date="2019-03" db="EMBL/GenBank/DDBJ databases">
        <title>Pragia sp. nov. isolated from the gut tract of Carduelis flavirostris.</title>
        <authorList>
            <person name="Ge Y."/>
        </authorList>
    </citation>
    <scope>NUCLEOTIDE SEQUENCE [LARGE SCALE GENOMIC DNA]</scope>
    <source>
        <strain evidence="2 3">CF-458</strain>
    </source>
</reference>